<dbReference type="PROSITE" id="PS51257">
    <property type="entry name" value="PROKAR_LIPOPROTEIN"/>
    <property type="match status" value="1"/>
</dbReference>
<protein>
    <submittedName>
        <fullName evidence="2">TPR domain protein, putative component of TonB system</fullName>
    </submittedName>
</protein>
<keyword evidence="3" id="KW-1185">Reference proteome</keyword>
<dbReference type="PROSITE" id="PS50005">
    <property type="entry name" value="TPR"/>
    <property type="match status" value="1"/>
</dbReference>
<dbReference type="EMBL" id="CP012109">
    <property type="protein sequence ID" value="AKQ67015.1"/>
    <property type="molecule type" value="Genomic_DNA"/>
</dbReference>
<dbReference type="OrthoDB" id="9815059at2"/>
<evidence type="ECO:0000313" key="3">
    <source>
        <dbReference type="Proteomes" id="UP000009026"/>
    </source>
</evidence>
<gene>
    <name evidence="2" type="ORF">A176_003927</name>
</gene>
<proteinExistence type="predicted"/>
<sequence>MFRLSTASCSLALLLVSAGCSHTPTEKERRSAEIHYDLALQAQQAGELQDALRELQKSLKNDPDYPDSNNAMGVLLHLAFRRPDEAVTHYERALKVRPDFSEARTNLANVHLDQGRYDEAIKLYETVLNDMLYPTPFIAQGNLGWALYKKGETDRGVESIKAAVTTNPNFCLGYKNLGLIYDETGRTADACRQYTLYRENCPDVADAYLREGVCQAKQGQVDAARAAFASCESKAKAGEQVLKDDCRRLLEKL</sequence>
<reference evidence="2 3" key="1">
    <citation type="journal article" date="2016" name="PLoS ONE">
        <title>Complete Genome Sequence and Comparative Genomics of a Novel Myxobacterium Myxococcus hansupus.</title>
        <authorList>
            <person name="Sharma G."/>
            <person name="Narwani T."/>
            <person name="Subramanian S."/>
        </authorList>
    </citation>
    <scope>NUCLEOTIDE SEQUENCE [LARGE SCALE GENOMIC DNA]</scope>
    <source>
        <strain evidence="3">mixupus</strain>
    </source>
</reference>
<dbReference type="Pfam" id="PF13181">
    <property type="entry name" value="TPR_8"/>
    <property type="match status" value="1"/>
</dbReference>
<dbReference type="Gene3D" id="1.25.40.10">
    <property type="entry name" value="Tetratricopeptide repeat domain"/>
    <property type="match status" value="1"/>
</dbReference>
<keyword evidence="1" id="KW-0802">TPR repeat</keyword>
<dbReference type="InterPro" id="IPR019734">
    <property type="entry name" value="TPR_rpt"/>
</dbReference>
<evidence type="ECO:0000313" key="2">
    <source>
        <dbReference type="EMBL" id="AKQ67015.1"/>
    </source>
</evidence>
<dbReference type="PANTHER" id="PTHR44809">
    <property type="match status" value="1"/>
</dbReference>
<dbReference type="KEGG" id="mym:A176_003927"/>
<dbReference type="eggNOG" id="COG3063">
    <property type="taxonomic scope" value="Bacteria"/>
</dbReference>
<feature type="repeat" description="TPR" evidence="1">
    <location>
        <begin position="32"/>
        <end position="65"/>
    </location>
</feature>
<dbReference type="Pfam" id="PF13432">
    <property type="entry name" value="TPR_16"/>
    <property type="match status" value="2"/>
</dbReference>
<dbReference type="SUPFAM" id="SSF48452">
    <property type="entry name" value="TPR-like"/>
    <property type="match status" value="1"/>
</dbReference>
<dbReference type="PANTHER" id="PTHR44809:SF1">
    <property type="entry name" value="PROTEIN O-MANNOSYL-TRANSFERASE TMTC1"/>
    <property type="match status" value="1"/>
</dbReference>
<dbReference type="InterPro" id="IPR052943">
    <property type="entry name" value="TMTC_O-mannosyl-trnsfr"/>
</dbReference>
<dbReference type="PATRIC" id="fig|1297742.4.peg.3968"/>
<name>A0A0H4X0A5_9BACT</name>
<evidence type="ECO:0000256" key="1">
    <source>
        <dbReference type="PROSITE-ProRule" id="PRU00339"/>
    </source>
</evidence>
<dbReference type="AlphaFoldDB" id="A0A0H4X0A5"/>
<accession>A0A0H4X0A5</accession>
<dbReference type="InterPro" id="IPR011990">
    <property type="entry name" value="TPR-like_helical_dom_sf"/>
</dbReference>
<organism evidence="2 3">
    <name type="scientific">Pseudomyxococcus hansupus</name>
    <dbReference type="NCBI Taxonomy" id="1297742"/>
    <lineage>
        <taxon>Bacteria</taxon>
        <taxon>Pseudomonadati</taxon>
        <taxon>Myxococcota</taxon>
        <taxon>Myxococcia</taxon>
        <taxon>Myxococcales</taxon>
        <taxon>Cystobacterineae</taxon>
        <taxon>Myxococcaceae</taxon>
        <taxon>Pseudomyxococcus</taxon>
    </lineage>
</organism>
<dbReference type="SMART" id="SM00028">
    <property type="entry name" value="TPR"/>
    <property type="match status" value="6"/>
</dbReference>
<dbReference type="Proteomes" id="UP000009026">
    <property type="component" value="Chromosome"/>
</dbReference>
<dbReference type="RefSeq" id="WP_002640880.1">
    <property type="nucleotide sequence ID" value="NZ_CP012109.1"/>
</dbReference>
<dbReference type="NCBIfam" id="NF033762">
    <property type="entry name" value="social_mot_Tgl"/>
    <property type="match status" value="1"/>
</dbReference>
<dbReference type="STRING" id="1297742.A176_003927"/>